<dbReference type="InterPro" id="IPR011766">
    <property type="entry name" value="TPP_enzyme_TPP-bd"/>
</dbReference>
<feature type="compositionally biased region" description="Polar residues" evidence="4">
    <location>
        <begin position="7"/>
        <end position="27"/>
    </location>
</feature>
<dbReference type="SUPFAM" id="SSF52518">
    <property type="entry name" value="Thiamin diphosphate-binding fold (THDP-binding)"/>
    <property type="match status" value="2"/>
</dbReference>
<comment type="caution">
    <text evidence="8">The sequence shown here is derived from an EMBL/GenBank/DDBJ whole genome shotgun (WGS) entry which is preliminary data.</text>
</comment>
<dbReference type="InterPro" id="IPR029061">
    <property type="entry name" value="THDP-binding"/>
</dbReference>
<gene>
    <name evidence="8" type="primary">scyA</name>
    <name evidence="8" type="ORF">QH73_0022145</name>
</gene>
<dbReference type="GO" id="GO:0005948">
    <property type="term" value="C:acetolactate synthase complex"/>
    <property type="evidence" value="ECO:0007669"/>
    <property type="project" value="TreeGrafter"/>
</dbReference>
<dbReference type="NCBIfam" id="NF035923">
    <property type="entry name" value="TPP_ScyA"/>
    <property type="match status" value="1"/>
</dbReference>
<dbReference type="Pfam" id="PF02776">
    <property type="entry name" value="TPP_enzyme_N"/>
    <property type="match status" value="1"/>
</dbReference>
<evidence type="ECO:0000259" key="6">
    <source>
        <dbReference type="Pfam" id="PF02775"/>
    </source>
</evidence>
<dbReference type="CDD" id="cd00568">
    <property type="entry name" value="TPP_enzymes"/>
    <property type="match status" value="1"/>
</dbReference>
<evidence type="ECO:0000313" key="8">
    <source>
        <dbReference type="EMBL" id="NHC37306.1"/>
    </source>
</evidence>
<dbReference type="SUPFAM" id="SSF52467">
    <property type="entry name" value="DHS-like NAD/FAD-binding domain"/>
    <property type="match status" value="1"/>
</dbReference>
<dbReference type="GO" id="GO:0030976">
    <property type="term" value="F:thiamine pyrophosphate binding"/>
    <property type="evidence" value="ECO:0007669"/>
    <property type="project" value="InterPro"/>
</dbReference>
<dbReference type="InterPro" id="IPR012001">
    <property type="entry name" value="Thiamin_PyroP_enz_TPP-bd_dom"/>
</dbReference>
<feature type="domain" description="Thiamine pyrophosphate enzyme central" evidence="5">
    <location>
        <begin position="268"/>
        <end position="392"/>
    </location>
</feature>
<dbReference type="Pfam" id="PF00205">
    <property type="entry name" value="TPP_enzyme_M"/>
    <property type="match status" value="1"/>
</dbReference>
<dbReference type="PANTHER" id="PTHR18968:SF13">
    <property type="entry name" value="ACETOLACTATE SYNTHASE CATALYTIC SUBUNIT, MITOCHONDRIAL"/>
    <property type="match status" value="1"/>
</dbReference>
<keyword evidence="9" id="KW-1185">Reference proteome</keyword>
<dbReference type="GO" id="GO:0050660">
    <property type="term" value="F:flavin adenine dinucleotide binding"/>
    <property type="evidence" value="ECO:0007669"/>
    <property type="project" value="TreeGrafter"/>
</dbReference>
<dbReference type="PANTHER" id="PTHR18968">
    <property type="entry name" value="THIAMINE PYROPHOSPHATE ENZYMES"/>
    <property type="match status" value="1"/>
</dbReference>
<dbReference type="InterPro" id="IPR045229">
    <property type="entry name" value="TPP_enz"/>
</dbReference>
<dbReference type="RefSeq" id="WP_039717580.1">
    <property type="nucleotide sequence ID" value="NZ_JTJC03000007.1"/>
</dbReference>
<dbReference type="InterPro" id="IPR012000">
    <property type="entry name" value="Thiamin_PyroP_enz_cen_dom"/>
</dbReference>
<proteinExistence type="inferred from homology"/>
<dbReference type="GO" id="GO:0009099">
    <property type="term" value="P:L-valine biosynthetic process"/>
    <property type="evidence" value="ECO:0007669"/>
    <property type="project" value="TreeGrafter"/>
</dbReference>
<evidence type="ECO:0000313" key="9">
    <source>
        <dbReference type="Proteomes" id="UP000031532"/>
    </source>
</evidence>
<dbReference type="GO" id="GO:0009097">
    <property type="term" value="P:isoleucine biosynthetic process"/>
    <property type="evidence" value="ECO:0007669"/>
    <property type="project" value="TreeGrafter"/>
</dbReference>
<protein>
    <submittedName>
        <fullName evidence="8">Scytonemin biosynthesis protein ScyA</fullName>
    </submittedName>
</protein>
<dbReference type="AlphaFoldDB" id="A0A9X5I6N8"/>
<dbReference type="Gene3D" id="3.40.50.1220">
    <property type="entry name" value="TPP-binding domain"/>
    <property type="match status" value="1"/>
</dbReference>
<name>A0A9X5I6N8_9CYAN</name>
<evidence type="ECO:0000256" key="2">
    <source>
        <dbReference type="ARBA" id="ARBA00023052"/>
    </source>
</evidence>
<evidence type="ECO:0000259" key="5">
    <source>
        <dbReference type="Pfam" id="PF00205"/>
    </source>
</evidence>
<dbReference type="InterPro" id="IPR029035">
    <property type="entry name" value="DHS-like_NAD/FAD-binding_dom"/>
</dbReference>
<evidence type="ECO:0000256" key="1">
    <source>
        <dbReference type="ARBA" id="ARBA00007812"/>
    </source>
</evidence>
<dbReference type="CDD" id="cd07035">
    <property type="entry name" value="TPP_PYR_POX_like"/>
    <property type="match status" value="1"/>
</dbReference>
<evidence type="ECO:0000259" key="7">
    <source>
        <dbReference type="Pfam" id="PF02776"/>
    </source>
</evidence>
<dbReference type="Proteomes" id="UP000031532">
    <property type="component" value="Unassembled WGS sequence"/>
</dbReference>
<evidence type="ECO:0000256" key="4">
    <source>
        <dbReference type="SAM" id="MobiDB-lite"/>
    </source>
</evidence>
<comment type="similarity">
    <text evidence="1 3">Belongs to the TPP enzyme family.</text>
</comment>
<evidence type="ECO:0000256" key="3">
    <source>
        <dbReference type="RuleBase" id="RU362132"/>
    </source>
</evidence>
<keyword evidence="2 3" id="KW-0786">Thiamine pyrophosphate</keyword>
<sequence>MTDNHIRSSPSIDSETTFHPDTGSAESALSPDPSYKYYNSSDSSNIAAKPGDNNTSNQMLVLPSVANAIAQMLADLGFKYAFGVAGGAMATIWGALSNSSIQVIHCRHEGGAAFAAVEACFASDRPVVIFTTAGPGLTNSLTGLLAGRGEGAKVILISACTSAAQRGRWAIQETSTYTMPQAGIFTPGVLFDYAITLECAEQLPQISRQLALGLSQSGGFVAHVSIPTGVQTSSLSIPLPQLDLSHALTTPSEETISHCVQLLTEAPFAIWVGFGARNAAEEIYQLAERTGAAVMCSPRGKGIFPEDHPQFVGVTGLGGHTSVLKYMQESPPLRTLVLGTRLGEPTSFWNPIMVPARGFIHVDIDPIVPGVAYPAAEAVPVQADIGAFLRSLLKYMDKTQSFATLKSRATKTLPHPELETITPTTSNLIRPEVLMAAIQKVMVEGSNAAIAAESGNSFTWATHMLRIDKPNRYRVSTGVGSMGHMVAGVIGIAIGRKSKAVVITGDGSMLMNNELNTAVKYQIPAIWIVLNDGRYNMCEQGMKMLKLQGADATIPQVDFVAIARGMRADGIRIEKESELETALQCAIDSPLPFVVDVIIDPSRLAPSGGRNKSLQAQGVKSAAKEQVSFPMISE</sequence>
<feature type="domain" description="Thiamine pyrophosphate enzyme TPP-binding" evidence="6">
    <location>
        <begin position="454"/>
        <end position="597"/>
    </location>
</feature>
<dbReference type="EMBL" id="JTJC03000007">
    <property type="protein sequence ID" value="NHC37306.1"/>
    <property type="molecule type" value="Genomic_DNA"/>
</dbReference>
<dbReference type="OrthoDB" id="9785953at2"/>
<dbReference type="Gene3D" id="3.40.50.970">
    <property type="match status" value="2"/>
</dbReference>
<dbReference type="GO" id="GO:0003984">
    <property type="term" value="F:acetolactate synthase activity"/>
    <property type="evidence" value="ECO:0007669"/>
    <property type="project" value="TreeGrafter"/>
</dbReference>
<feature type="region of interest" description="Disordered" evidence="4">
    <location>
        <begin position="1"/>
        <end position="32"/>
    </location>
</feature>
<dbReference type="GO" id="GO:0000287">
    <property type="term" value="F:magnesium ion binding"/>
    <property type="evidence" value="ECO:0007669"/>
    <property type="project" value="InterPro"/>
</dbReference>
<dbReference type="Pfam" id="PF02775">
    <property type="entry name" value="TPP_enzyme_C"/>
    <property type="match status" value="1"/>
</dbReference>
<accession>A0A9X5I6N8</accession>
<feature type="domain" description="Thiamine pyrophosphate enzyme N-terminal TPP-binding" evidence="7">
    <location>
        <begin position="65"/>
        <end position="174"/>
    </location>
</feature>
<organism evidence="8 9">
    <name type="scientific">Scytonema millei VB511283</name>
    <dbReference type="NCBI Taxonomy" id="1245923"/>
    <lineage>
        <taxon>Bacteria</taxon>
        <taxon>Bacillati</taxon>
        <taxon>Cyanobacteriota</taxon>
        <taxon>Cyanophyceae</taxon>
        <taxon>Nostocales</taxon>
        <taxon>Scytonemataceae</taxon>
        <taxon>Scytonema</taxon>
    </lineage>
</organism>
<reference evidence="8 9" key="1">
    <citation type="journal article" date="2015" name="Genome Announc.">
        <title>Draft Genome Sequence of the Terrestrial Cyanobacterium Scytonema millei VB511283, Isolated from Eastern India.</title>
        <authorList>
            <person name="Sen D."/>
            <person name="Chandrababunaidu M.M."/>
            <person name="Singh D."/>
            <person name="Sanghi N."/>
            <person name="Ghorai A."/>
            <person name="Mishra G.P."/>
            <person name="Madduluri M."/>
            <person name="Adhikary S.P."/>
            <person name="Tripathy S."/>
        </authorList>
    </citation>
    <scope>NUCLEOTIDE SEQUENCE [LARGE SCALE GENOMIC DNA]</scope>
    <source>
        <strain evidence="8 9">VB511283</strain>
    </source>
</reference>